<comment type="similarity">
    <text evidence="4">Belongs to the GST superfamily.</text>
</comment>
<dbReference type="GO" id="GO:0004364">
    <property type="term" value="F:glutathione transferase activity"/>
    <property type="evidence" value="ECO:0007669"/>
    <property type="project" value="UniProtKB-EC"/>
</dbReference>
<dbReference type="InterPro" id="IPR036282">
    <property type="entry name" value="Glutathione-S-Trfase_C_sf"/>
</dbReference>
<keyword evidence="2 7" id="KW-0808">Transferase</keyword>
<dbReference type="SFLD" id="SFLDS00019">
    <property type="entry name" value="Glutathione_Transferase_(cytos"/>
    <property type="match status" value="1"/>
</dbReference>
<dbReference type="Pfam" id="PF00043">
    <property type="entry name" value="GST_C"/>
    <property type="match status" value="1"/>
</dbReference>
<dbReference type="GO" id="GO:0005737">
    <property type="term" value="C:cytoplasm"/>
    <property type="evidence" value="ECO:0007669"/>
    <property type="project" value="TreeGrafter"/>
</dbReference>
<dbReference type="SUPFAM" id="SSF52833">
    <property type="entry name" value="Thioredoxin-like"/>
    <property type="match status" value="1"/>
</dbReference>
<evidence type="ECO:0000313" key="7">
    <source>
        <dbReference type="EMBL" id="KAF1915735.1"/>
    </source>
</evidence>
<evidence type="ECO:0000256" key="1">
    <source>
        <dbReference type="ARBA" id="ARBA00012452"/>
    </source>
</evidence>
<name>A0A6A5QJE7_AMPQU</name>
<dbReference type="OrthoDB" id="249703at2759"/>
<dbReference type="GO" id="GO:0006749">
    <property type="term" value="P:glutathione metabolic process"/>
    <property type="evidence" value="ECO:0007669"/>
    <property type="project" value="TreeGrafter"/>
</dbReference>
<evidence type="ECO:0000256" key="3">
    <source>
        <dbReference type="ARBA" id="ARBA00047960"/>
    </source>
</evidence>
<sequence length="221" mass="24768">MPAFTLYSVPGSTNTNRIRLVLAEGGFTDYEIVQLNMQKGEHKSEEHLKRHPWGKVPVVTLPNGFTLYESRAICKYLTKKYSFPLLPAESDLEATALVDQADSVETLYFADPAGKIVFEKFVKKKWGQTPNETVVSDALKAVEAYFDVAEKLLQAREYMAGDEFTLVDIAYIPTIQRLFAVGHGDVVTGRKAVNAWWERCLNRPAIKKVMDADNAAATAYK</sequence>
<dbReference type="PROSITE" id="PS50405">
    <property type="entry name" value="GST_CTER"/>
    <property type="match status" value="1"/>
</dbReference>
<evidence type="ECO:0000259" key="5">
    <source>
        <dbReference type="PROSITE" id="PS50404"/>
    </source>
</evidence>
<evidence type="ECO:0000259" key="6">
    <source>
        <dbReference type="PROSITE" id="PS50405"/>
    </source>
</evidence>
<dbReference type="SFLD" id="SFLDG00358">
    <property type="entry name" value="Main_(cytGST)"/>
    <property type="match status" value="1"/>
</dbReference>
<dbReference type="InterPro" id="IPR036249">
    <property type="entry name" value="Thioredoxin-like_sf"/>
</dbReference>
<dbReference type="Gene3D" id="1.20.1050.10">
    <property type="match status" value="1"/>
</dbReference>
<dbReference type="Proteomes" id="UP000800096">
    <property type="component" value="Unassembled WGS sequence"/>
</dbReference>
<dbReference type="PROSITE" id="PS50404">
    <property type="entry name" value="GST_NTER"/>
    <property type="match status" value="1"/>
</dbReference>
<dbReference type="GO" id="GO:0043295">
    <property type="term" value="F:glutathione binding"/>
    <property type="evidence" value="ECO:0007669"/>
    <property type="project" value="TreeGrafter"/>
</dbReference>
<keyword evidence="8" id="KW-1185">Reference proteome</keyword>
<reference evidence="7" key="1">
    <citation type="journal article" date="2020" name="Stud. Mycol.">
        <title>101 Dothideomycetes genomes: a test case for predicting lifestyles and emergence of pathogens.</title>
        <authorList>
            <person name="Haridas S."/>
            <person name="Albert R."/>
            <person name="Binder M."/>
            <person name="Bloem J."/>
            <person name="Labutti K."/>
            <person name="Salamov A."/>
            <person name="Andreopoulos B."/>
            <person name="Baker S."/>
            <person name="Barry K."/>
            <person name="Bills G."/>
            <person name="Bluhm B."/>
            <person name="Cannon C."/>
            <person name="Castanera R."/>
            <person name="Culley D."/>
            <person name="Daum C."/>
            <person name="Ezra D."/>
            <person name="Gonzalez J."/>
            <person name="Henrissat B."/>
            <person name="Kuo A."/>
            <person name="Liang C."/>
            <person name="Lipzen A."/>
            <person name="Lutzoni F."/>
            <person name="Magnuson J."/>
            <person name="Mondo S."/>
            <person name="Nolan M."/>
            <person name="Ohm R."/>
            <person name="Pangilinan J."/>
            <person name="Park H.-J."/>
            <person name="Ramirez L."/>
            <person name="Alfaro M."/>
            <person name="Sun H."/>
            <person name="Tritt A."/>
            <person name="Yoshinaga Y."/>
            <person name="Zwiers L.-H."/>
            <person name="Turgeon B."/>
            <person name="Goodwin S."/>
            <person name="Spatafora J."/>
            <person name="Crous P."/>
            <person name="Grigoriev I."/>
        </authorList>
    </citation>
    <scope>NUCLEOTIDE SEQUENCE</scope>
    <source>
        <strain evidence="7">HMLAC05119</strain>
    </source>
</reference>
<feature type="domain" description="GST N-terminal" evidence="5">
    <location>
        <begin position="2"/>
        <end position="85"/>
    </location>
</feature>
<evidence type="ECO:0000313" key="8">
    <source>
        <dbReference type="Proteomes" id="UP000800096"/>
    </source>
</evidence>
<dbReference type="AlphaFoldDB" id="A0A6A5QJE7"/>
<comment type="catalytic activity">
    <reaction evidence="3">
        <text>RX + glutathione = an S-substituted glutathione + a halide anion + H(+)</text>
        <dbReference type="Rhea" id="RHEA:16437"/>
        <dbReference type="ChEBI" id="CHEBI:15378"/>
        <dbReference type="ChEBI" id="CHEBI:16042"/>
        <dbReference type="ChEBI" id="CHEBI:17792"/>
        <dbReference type="ChEBI" id="CHEBI:57925"/>
        <dbReference type="ChEBI" id="CHEBI:90779"/>
        <dbReference type="EC" id="2.5.1.18"/>
    </reaction>
</comment>
<evidence type="ECO:0000256" key="4">
    <source>
        <dbReference type="RuleBase" id="RU003494"/>
    </source>
</evidence>
<protein>
    <recommendedName>
        <fullName evidence="1">glutathione transferase</fullName>
        <ecNumber evidence="1">2.5.1.18</ecNumber>
    </recommendedName>
</protein>
<organism evidence="7 8">
    <name type="scientific">Ampelomyces quisqualis</name>
    <name type="common">Powdery mildew agent</name>
    <dbReference type="NCBI Taxonomy" id="50730"/>
    <lineage>
        <taxon>Eukaryota</taxon>
        <taxon>Fungi</taxon>
        <taxon>Dikarya</taxon>
        <taxon>Ascomycota</taxon>
        <taxon>Pezizomycotina</taxon>
        <taxon>Dothideomycetes</taxon>
        <taxon>Pleosporomycetidae</taxon>
        <taxon>Pleosporales</taxon>
        <taxon>Pleosporineae</taxon>
        <taxon>Phaeosphaeriaceae</taxon>
        <taxon>Ampelomyces</taxon>
    </lineage>
</organism>
<dbReference type="InterPro" id="IPR004046">
    <property type="entry name" value="GST_C"/>
</dbReference>
<dbReference type="PANTHER" id="PTHR43900">
    <property type="entry name" value="GLUTATHIONE S-TRANSFERASE RHO"/>
    <property type="match status" value="1"/>
</dbReference>
<gene>
    <name evidence="7" type="ORF">BDU57DRAFT_596170</name>
</gene>
<dbReference type="PANTHER" id="PTHR43900:SF3">
    <property type="entry name" value="GLUTATHIONE S-TRANSFERASE RHO"/>
    <property type="match status" value="1"/>
</dbReference>
<dbReference type="InterPro" id="IPR040079">
    <property type="entry name" value="Glutathione_S-Trfase"/>
</dbReference>
<dbReference type="EC" id="2.5.1.18" evidence="1"/>
<dbReference type="Gene3D" id="3.40.30.10">
    <property type="entry name" value="Glutaredoxin"/>
    <property type="match status" value="1"/>
</dbReference>
<feature type="domain" description="GST C-terminal" evidence="6">
    <location>
        <begin position="91"/>
        <end position="220"/>
    </location>
</feature>
<dbReference type="EMBL" id="ML979136">
    <property type="protein sequence ID" value="KAF1915735.1"/>
    <property type="molecule type" value="Genomic_DNA"/>
</dbReference>
<proteinExistence type="inferred from homology"/>
<dbReference type="InterPro" id="IPR010987">
    <property type="entry name" value="Glutathione-S-Trfase_C-like"/>
</dbReference>
<evidence type="ECO:0000256" key="2">
    <source>
        <dbReference type="ARBA" id="ARBA00022679"/>
    </source>
</evidence>
<dbReference type="SUPFAM" id="SSF47616">
    <property type="entry name" value="GST C-terminal domain-like"/>
    <property type="match status" value="1"/>
</dbReference>
<dbReference type="InterPro" id="IPR004045">
    <property type="entry name" value="Glutathione_S-Trfase_N"/>
</dbReference>
<dbReference type="Pfam" id="PF02798">
    <property type="entry name" value="GST_N"/>
    <property type="match status" value="1"/>
</dbReference>
<accession>A0A6A5QJE7</accession>